<dbReference type="EMBL" id="JAQQWI010000018">
    <property type="protein sequence ID" value="KAK8001063.1"/>
    <property type="molecule type" value="Genomic_DNA"/>
</dbReference>
<organism evidence="4 5">
    <name type="scientific">Apiospora marii</name>
    <dbReference type="NCBI Taxonomy" id="335849"/>
    <lineage>
        <taxon>Eukaryota</taxon>
        <taxon>Fungi</taxon>
        <taxon>Dikarya</taxon>
        <taxon>Ascomycota</taxon>
        <taxon>Pezizomycotina</taxon>
        <taxon>Sordariomycetes</taxon>
        <taxon>Xylariomycetidae</taxon>
        <taxon>Amphisphaeriales</taxon>
        <taxon>Apiosporaceae</taxon>
        <taxon>Apiospora</taxon>
    </lineage>
</organism>
<evidence type="ECO:0000256" key="2">
    <source>
        <dbReference type="ARBA" id="ARBA00023002"/>
    </source>
</evidence>
<accession>A0ABR1R5S9</accession>
<comment type="similarity">
    <text evidence="1">Belongs to the short-chain dehydrogenases/reductases (SDR) family.</text>
</comment>
<protein>
    <recommendedName>
        <fullName evidence="3">Ketoreductase domain-containing protein</fullName>
    </recommendedName>
</protein>
<feature type="domain" description="Ketoreductase" evidence="3">
    <location>
        <begin position="14"/>
        <end position="205"/>
    </location>
</feature>
<dbReference type="Proteomes" id="UP001396898">
    <property type="component" value="Unassembled WGS sequence"/>
</dbReference>
<evidence type="ECO:0000259" key="3">
    <source>
        <dbReference type="SMART" id="SM00822"/>
    </source>
</evidence>
<evidence type="ECO:0000313" key="4">
    <source>
        <dbReference type="EMBL" id="KAK8001063.1"/>
    </source>
</evidence>
<reference evidence="4 5" key="1">
    <citation type="submission" date="2023-01" db="EMBL/GenBank/DDBJ databases">
        <title>Analysis of 21 Apiospora genomes using comparative genomics revels a genus with tremendous synthesis potential of carbohydrate active enzymes and secondary metabolites.</title>
        <authorList>
            <person name="Sorensen T."/>
        </authorList>
    </citation>
    <scope>NUCLEOTIDE SEQUENCE [LARGE SCALE GENOMIC DNA]</scope>
    <source>
        <strain evidence="4 5">CBS 20057</strain>
    </source>
</reference>
<dbReference type="PANTHER" id="PTHR48107">
    <property type="entry name" value="NADPH-DEPENDENT ALDEHYDE REDUCTASE-LIKE PROTEIN, CHLOROPLASTIC-RELATED"/>
    <property type="match status" value="1"/>
</dbReference>
<dbReference type="SUPFAM" id="SSF51735">
    <property type="entry name" value="NAD(P)-binding Rossmann-fold domains"/>
    <property type="match status" value="1"/>
</dbReference>
<dbReference type="InterPro" id="IPR057326">
    <property type="entry name" value="KR_dom"/>
</dbReference>
<evidence type="ECO:0000256" key="1">
    <source>
        <dbReference type="ARBA" id="ARBA00006484"/>
    </source>
</evidence>
<dbReference type="SMART" id="SM00822">
    <property type="entry name" value="PKS_KR"/>
    <property type="match status" value="1"/>
</dbReference>
<name>A0ABR1R5S9_9PEZI</name>
<dbReference type="Gene3D" id="3.40.50.720">
    <property type="entry name" value="NAD(P)-binding Rossmann-like Domain"/>
    <property type="match status" value="1"/>
</dbReference>
<sequence length="260" mass="26520">MAFGITKPEYPSDGCAVVFGGSGGLGRASAGLMAERGANIVVTYRSKQAEAESLVAEVRQLGRQASAVACDVTDRAAVEAVFQHAVDTYQRVHTVVSAGGLVFDTGPLAQFQEASFRGVVETDIIGFFHIAQVGAPVLRAGGGGSFVALVTSAVSRTVPCDALSATPKAAVVMMVRQLAVEEAANGIRANAVGPGVINAGMVLPMLETPTRALLEGATAVTPLKRWGEAAEVAEAVAFLASSKASYITGQVLMVDGGLAA</sequence>
<keyword evidence="5" id="KW-1185">Reference proteome</keyword>
<proteinExistence type="inferred from homology"/>
<dbReference type="InterPro" id="IPR036291">
    <property type="entry name" value="NAD(P)-bd_dom_sf"/>
</dbReference>
<dbReference type="PANTHER" id="PTHR48107:SF7">
    <property type="entry name" value="RE15974P"/>
    <property type="match status" value="1"/>
</dbReference>
<keyword evidence="2" id="KW-0560">Oxidoreductase</keyword>
<gene>
    <name evidence="4" type="ORF">PG991_013285</name>
</gene>
<dbReference type="Pfam" id="PF13561">
    <property type="entry name" value="adh_short_C2"/>
    <property type="match status" value="1"/>
</dbReference>
<evidence type="ECO:0000313" key="5">
    <source>
        <dbReference type="Proteomes" id="UP001396898"/>
    </source>
</evidence>
<dbReference type="PRINTS" id="PR00081">
    <property type="entry name" value="GDHRDH"/>
</dbReference>
<dbReference type="InterPro" id="IPR002347">
    <property type="entry name" value="SDR_fam"/>
</dbReference>
<comment type="caution">
    <text evidence="4">The sequence shown here is derived from an EMBL/GenBank/DDBJ whole genome shotgun (WGS) entry which is preliminary data.</text>
</comment>